<keyword evidence="8" id="KW-0238">DNA-binding</keyword>
<keyword evidence="5" id="KW-0285">Flavoprotein</keyword>
<dbReference type="GO" id="GO:0000719">
    <property type="term" value="P:photoreactive repair"/>
    <property type="evidence" value="ECO:0007669"/>
    <property type="project" value="TreeGrafter"/>
</dbReference>
<dbReference type="InterPro" id="IPR036155">
    <property type="entry name" value="Crypto/Photolyase_N_sf"/>
</dbReference>
<dbReference type="InterPro" id="IPR006050">
    <property type="entry name" value="DNA_photolyase_N"/>
</dbReference>
<dbReference type="EMBL" id="FQZL01000040">
    <property type="protein sequence ID" value="SHJ80845.1"/>
    <property type="molecule type" value="Genomic_DNA"/>
</dbReference>
<evidence type="ECO:0000256" key="11">
    <source>
        <dbReference type="ARBA" id="ARBA00031671"/>
    </source>
</evidence>
<gene>
    <name evidence="14" type="ORF">SAMN02745751_03424</name>
</gene>
<evidence type="ECO:0000256" key="10">
    <source>
        <dbReference type="ARBA" id="ARBA00023239"/>
    </source>
</evidence>
<dbReference type="SUPFAM" id="SSF52425">
    <property type="entry name" value="Cryptochrome/photolyase, N-terminal domain"/>
    <property type="match status" value="1"/>
</dbReference>
<dbReference type="Pfam" id="PF00875">
    <property type="entry name" value="DNA_photolyase"/>
    <property type="match status" value="1"/>
</dbReference>
<dbReference type="GO" id="GO:0003904">
    <property type="term" value="F:deoxyribodipyrimidine photo-lyase activity"/>
    <property type="evidence" value="ECO:0007669"/>
    <property type="project" value="UniProtKB-EC"/>
</dbReference>
<dbReference type="RefSeq" id="WP_073050776.1">
    <property type="nucleotide sequence ID" value="NZ_FQZL01000040.1"/>
</dbReference>
<dbReference type="InterPro" id="IPR014729">
    <property type="entry name" value="Rossmann-like_a/b/a_fold"/>
</dbReference>
<dbReference type="PANTHER" id="PTHR10211">
    <property type="entry name" value="DEOXYRIBODIPYRIMIDINE PHOTOLYASE"/>
    <property type="match status" value="1"/>
</dbReference>
<dbReference type="Gene3D" id="3.40.50.620">
    <property type="entry name" value="HUPs"/>
    <property type="match status" value="1"/>
</dbReference>
<keyword evidence="15" id="KW-1185">Reference proteome</keyword>
<comment type="catalytic activity">
    <reaction evidence="12">
        <text>cyclobutadipyrimidine (in DNA) = 2 pyrimidine residues (in DNA).</text>
        <dbReference type="EC" id="4.1.99.3"/>
    </reaction>
</comment>
<evidence type="ECO:0000256" key="9">
    <source>
        <dbReference type="ARBA" id="ARBA00023204"/>
    </source>
</evidence>
<accession>A0A1M6MBQ1</accession>
<evidence type="ECO:0000256" key="8">
    <source>
        <dbReference type="ARBA" id="ARBA00023125"/>
    </source>
</evidence>
<evidence type="ECO:0000256" key="4">
    <source>
        <dbReference type="ARBA" id="ARBA00014046"/>
    </source>
</evidence>
<evidence type="ECO:0000256" key="1">
    <source>
        <dbReference type="ARBA" id="ARBA00001974"/>
    </source>
</evidence>
<feature type="domain" description="Photolyase/cryptochrome alpha/beta" evidence="13">
    <location>
        <begin position="18"/>
        <end position="147"/>
    </location>
</feature>
<evidence type="ECO:0000256" key="2">
    <source>
        <dbReference type="ARBA" id="ARBA00006409"/>
    </source>
</evidence>
<protein>
    <recommendedName>
        <fullName evidence="4">Deoxyribodipyrimidine photo-lyase</fullName>
        <ecNumber evidence="3">4.1.99.3</ecNumber>
    </recommendedName>
    <alternativeName>
        <fullName evidence="11">DNA photolyase</fullName>
    </alternativeName>
</protein>
<proteinExistence type="inferred from homology"/>
<evidence type="ECO:0000256" key="3">
    <source>
        <dbReference type="ARBA" id="ARBA00013149"/>
    </source>
</evidence>
<keyword evidence="9" id="KW-0234">DNA repair</keyword>
<evidence type="ECO:0000256" key="5">
    <source>
        <dbReference type="ARBA" id="ARBA00022630"/>
    </source>
</evidence>
<dbReference type="SUPFAM" id="SSF48173">
    <property type="entry name" value="Cryptochrome/photolyase FAD-binding domain"/>
    <property type="match status" value="1"/>
</dbReference>
<dbReference type="PROSITE" id="PS51645">
    <property type="entry name" value="PHR_CRY_ALPHA_BETA"/>
    <property type="match status" value="1"/>
</dbReference>
<evidence type="ECO:0000256" key="7">
    <source>
        <dbReference type="ARBA" id="ARBA00022827"/>
    </source>
</evidence>
<evidence type="ECO:0000256" key="12">
    <source>
        <dbReference type="ARBA" id="ARBA00033999"/>
    </source>
</evidence>
<name>A0A1M6MBQ1_9FIRM</name>
<dbReference type="GO" id="GO:0003677">
    <property type="term" value="F:DNA binding"/>
    <property type="evidence" value="ECO:0007669"/>
    <property type="project" value="UniProtKB-KW"/>
</dbReference>
<keyword evidence="6" id="KW-0227">DNA damage</keyword>
<comment type="similarity">
    <text evidence="2">Belongs to the DNA photolyase class-2 family.</text>
</comment>
<dbReference type="Gene3D" id="1.10.579.10">
    <property type="entry name" value="DNA Cyclobutane Dipyrimidine Photolyase, subunit A, domain 3"/>
    <property type="match status" value="1"/>
</dbReference>
<evidence type="ECO:0000259" key="13">
    <source>
        <dbReference type="PROSITE" id="PS51645"/>
    </source>
</evidence>
<dbReference type="STRING" id="1121476.SAMN02745751_03424"/>
<keyword evidence="7" id="KW-0274">FAD</keyword>
<sequence>MVNGRVTHIKNCKDSKGDYILYWMEQSQRIHYNHALNLGVILSNLHGMPLVVYCGIPDEYHRGNARHRTFMMEGLEYLKMKLGRMGIKFVIYRTSPEKGCIELMKNATHLIMDIGYTRIQKQWRKDVIDSLTDEDCTNIITVEDDVLIPVNRVSDKAEHSMSTIRPKIMENMDEFAVKFKPTEPFIRSRYIDIACPFEEIMSPLEEIEDMKKKNGITPSARFKGGEKEARDLFYEFFNNKIGYYLEKNHPELDYASNLSPYLHFGHISPVEIVVVVKKIIEKNPFIEKAVNAFIEDLVIKRELAINFVNFTENYDKFEYMTDQWAYETMEKHKDDEREYLYTKEAFESCSTHDKYWNVAMKEMVETGFMHTYMRMYWCKKIIEWSPDYKTAYDTAIYLNNKYFIDGWDPNSYAGVAWCFGRFDRPCEERPVLGNIRYMSNNGLHRKFDIDKYVEKIESLTGEKV</sequence>
<dbReference type="EC" id="4.1.99.3" evidence="3"/>
<comment type="cofactor">
    <cofactor evidence="1">
        <name>FAD</name>
        <dbReference type="ChEBI" id="CHEBI:57692"/>
    </cofactor>
</comment>
<evidence type="ECO:0000313" key="14">
    <source>
        <dbReference type="EMBL" id="SHJ80845.1"/>
    </source>
</evidence>
<dbReference type="InterPro" id="IPR052219">
    <property type="entry name" value="Photolyase_Class-2"/>
</dbReference>
<dbReference type="Gene3D" id="1.25.40.80">
    <property type="match status" value="1"/>
</dbReference>
<evidence type="ECO:0000313" key="15">
    <source>
        <dbReference type="Proteomes" id="UP000184052"/>
    </source>
</evidence>
<dbReference type="FunFam" id="1.10.579.10:FF:000002">
    <property type="entry name" value="Deoxyribodipyrimidine photolyase"/>
    <property type="match status" value="1"/>
</dbReference>
<organism evidence="14 15">
    <name type="scientific">Dethiosulfatibacter aminovorans DSM 17477</name>
    <dbReference type="NCBI Taxonomy" id="1121476"/>
    <lineage>
        <taxon>Bacteria</taxon>
        <taxon>Bacillati</taxon>
        <taxon>Bacillota</taxon>
        <taxon>Tissierellia</taxon>
        <taxon>Dethiosulfatibacter</taxon>
    </lineage>
</organism>
<evidence type="ECO:0000256" key="6">
    <source>
        <dbReference type="ARBA" id="ARBA00022763"/>
    </source>
</evidence>
<keyword evidence="10 14" id="KW-0456">Lyase</keyword>
<dbReference type="AlphaFoldDB" id="A0A1M6MBQ1"/>
<reference evidence="14 15" key="1">
    <citation type="submission" date="2016-11" db="EMBL/GenBank/DDBJ databases">
        <authorList>
            <person name="Jaros S."/>
            <person name="Januszkiewicz K."/>
            <person name="Wedrychowicz H."/>
        </authorList>
    </citation>
    <scope>NUCLEOTIDE SEQUENCE [LARGE SCALE GENOMIC DNA]</scope>
    <source>
        <strain evidence="14 15">DSM 17477</strain>
    </source>
</reference>
<dbReference type="InterPro" id="IPR036134">
    <property type="entry name" value="Crypto/Photolyase_FAD-like_sf"/>
</dbReference>
<dbReference type="Proteomes" id="UP000184052">
    <property type="component" value="Unassembled WGS sequence"/>
</dbReference>
<dbReference type="PANTHER" id="PTHR10211:SF0">
    <property type="entry name" value="DEOXYRIBODIPYRIMIDINE PHOTO-LYASE"/>
    <property type="match status" value="1"/>
</dbReference>